<gene>
    <name evidence="1" type="ORF">PTE30175_05605</name>
</gene>
<keyword evidence="2" id="KW-1185">Reference proteome</keyword>
<name>A0A5E4ZGC5_9BURK</name>
<dbReference type="Proteomes" id="UP000414233">
    <property type="component" value="Unassembled WGS sequence"/>
</dbReference>
<dbReference type="AlphaFoldDB" id="A0A5E4ZGC5"/>
<evidence type="ECO:0000313" key="2">
    <source>
        <dbReference type="Proteomes" id="UP000414233"/>
    </source>
</evidence>
<evidence type="ECO:0000313" key="1">
    <source>
        <dbReference type="EMBL" id="VVE59697.1"/>
    </source>
</evidence>
<organism evidence="1 2">
    <name type="scientific">Pandoraea terrae</name>
    <dbReference type="NCBI Taxonomy" id="1537710"/>
    <lineage>
        <taxon>Bacteria</taxon>
        <taxon>Pseudomonadati</taxon>
        <taxon>Pseudomonadota</taxon>
        <taxon>Betaproteobacteria</taxon>
        <taxon>Burkholderiales</taxon>
        <taxon>Burkholderiaceae</taxon>
        <taxon>Pandoraea</taxon>
    </lineage>
</organism>
<proteinExistence type="predicted"/>
<accession>A0A5E4ZGC5</accession>
<sequence>MRSMMDACKAAYHRARHGWRQGVKAVRDRSLLMAHAYRT</sequence>
<reference evidence="1 2" key="1">
    <citation type="submission" date="2019-08" db="EMBL/GenBank/DDBJ databases">
        <authorList>
            <person name="Peeters C."/>
        </authorList>
    </citation>
    <scope>NUCLEOTIDE SEQUENCE [LARGE SCALE GENOMIC DNA]</scope>
    <source>
        <strain evidence="1 2">LMG 30175</strain>
    </source>
</reference>
<protein>
    <submittedName>
        <fullName evidence="1">Uncharacterized protein</fullName>
    </submittedName>
</protein>
<dbReference type="EMBL" id="CABPRZ010000053">
    <property type="protein sequence ID" value="VVE59697.1"/>
    <property type="molecule type" value="Genomic_DNA"/>
</dbReference>